<keyword evidence="1" id="KW-0547">Nucleotide-binding</keyword>
<organism evidence="4 7">
    <name type="scientific">Adineta steineri</name>
    <dbReference type="NCBI Taxonomy" id="433720"/>
    <lineage>
        <taxon>Eukaryota</taxon>
        <taxon>Metazoa</taxon>
        <taxon>Spiralia</taxon>
        <taxon>Gnathifera</taxon>
        <taxon>Rotifera</taxon>
        <taxon>Eurotatoria</taxon>
        <taxon>Bdelloidea</taxon>
        <taxon>Adinetida</taxon>
        <taxon>Adinetidae</taxon>
        <taxon>Adineta</taxon>
    </lineage>
</organism>
<keyword evidence="7" id="KW-1185">Reference proteome</keyword>
<dbReference type="AlphaFoldDB" id="A0A813YF61"/>
<dbReference type="Pfam" id="PF00004">
    <property type="entry name" value="AAA"/>
    <property type="match status" value="1"/>
</dbReference>
<dbReference type="InterPro" id="IPR004201">
    <property type="entry name" value="Cdc48_dom2"/>
</dbReference>
<dbReference type="Proteomes" id="UP000663832">
    <property type="component" value="Unassembled WGS sequence"/>
</dbReference>
<dbReference type="PANTHER" id="PTHR23077:SF171">
    <property type="entry name" value="NUCLEAR VALOSIN-CONTAINING PROTEIN-LIKE"/>
    <property type="match status" value="1"/>
</dbReference>
<reference evidence="4" key="1">
    <citation type="submission" date="2021-02" db="EMBL/GenBank/DDBJ databases">
        <authorList>
            <person name="Nowell W R."/>
        </authorList>
    </citation>
    <scope>NUCLEOTIDE SEQUENCE</scope>
</reference>
<dbReference type="GO" id="GO:0005524">
    <property type="term" value="F:ATP binding"/>
    <property type="evidence" value="ECO:0007669"/>
    <property type="project" value="UniProtKB-KW"/>
</dbReference>
<proteinExistence type="predicted"/>
<dbReference type="Gene3D" id="3.10.330.10">
    <property type="match status" value="1"/>
</dbReference>
<sequence length="479" mass="53657">MKMAASNNDGKYETVPVADKHAGDELQVEDQNDEDHNTVVLPAQLLRDIFDSFKKLFIIIHHQVHDKSLVCVGKTQNVRLALPGPKMKMSRVIRKNLNILLNDVVTFDACQNIIEGERLEVAPIYDTINGLTGSLLNIFLIPYFRIKNPGRPVNQGEFFIVRAAMRAVEFQVIKTVPEPYCIVGPKTKIVCKDVPVKREEVKSSLNEVGYDSIGAVKKQLASIKEMAEFTLRHQPLIKLSGATLAQRILLYGPPGTGKTLVARAVANETGASFFLISGQEMMSKLAGDEEVTLTKVFEEAVKKSSAIIFIDELDAIVRKRQNTHGEVECCIVSQLLTIMENLKQHSHVLFMAATNQPNDIDSKRFGFNLEVDLNIADDDVNGRLEILLIHTKNWNLHHDVNLEQIAKETPGYVGGNLVSLCSEAYLQQLREKKDIFVPGQDTYPVEKLDLLCITEENFRVALELSKKTVLRKSVSKKKD</sequence>
<dbReference type="GO" id="GO:0031593">
    <property type="term" value="F:polyubiquitin modification-dependent protein binding"/>
    <property type="evidence" value="ECO:0007669"/>
    <property type="project" value="TreeGrafter"/>
</dbReference>
<dbReference type="InterPro" id="IPR029067">
    <property type="entry name" value="CDC48_domain_2-like_sf"/>
</dbReference>
<name>A0A813YF61_9BILA</name>
<evidence type="ECO:0000313" key="7">
    <source>
        <dbReference type="Proteomes" id="UP000663832"/>
    </source>
</evidence>
<evidence type="ECO:0000256" key="2">
    <source>
        <dbReference type="ARBA" id="ARBA00022840"/>
    </source>
</evidence>
<dbReference type="GO" id="GO:0051228">
    <property type="term" value="P:mitotic spindle disassembly"/>
    <property type="evidence" value="ECO:0007669"/>
    <property type="project" value="TreeGrafter"/>
</dbReference>
<evidence type="ECO:0000256" key="1">
    <source>
        <dbReference type="ARBA" id="ARBA00022741"/>
    </source>
</evidence>
<gene>
    <name evidence="6" type="ORF">BJG266_LOCUS24858</name>
    <name evidence="4" type="ORF">QVE165_LOCUS8527</name>
    <name evidence="5" type="ORF">QVE165_LOCUS8714</name>
</gene>
<dbReference type="EMBL" id="CAJNOM010000038">
    <property type="protein sequence ID" value="CAF0883208.1"/>
    <property type="molecule type" value="Genomic_DNA"/>
</dbReference>
<feature type="domain" description="AAA+ ATPase" evidence="3">
    <location>
        <begin position="244"/>
        <end position="376"/>
    </location>
</feature>
<dbReference type="GO" id="GO:0097352">
    <property type="term" value="P:autophagosome maturation"/>
    <property type="evidence" value="ECO:0007669"/>
    <property type="project" value="TreeGrafter"/>
</dbReference>
<dbReference type="GO" id="GO:0005829">
    <property type="term" value="C:cytosol"/>
    <property type="evidence" value="ECO:0007669"/>
    <property type="project" value="TreeGrafter"/>
</dbReference>
<keyword evidence="2" id="KW-0067">ATP-binding</keyword>
<evidence type="ECO:0000313" key="5">
    <source>
        <dbReference type="EMBL" id="CAF0886670.1"/>
    </source>
</evidence>
<evidence type="ECO:0000313" key="4">
    <source>
        <dbReference type="EMBL" id="CAF0883208.1"/>
    </source>
</evidence>
<dbReference type="GO" id="GO:0030970">
    <property type="term" value="P:retrograde protein transport, ER to cytosol"/>
    <property type="evidence" value="ECO:0007669"/>
    <property type="project" value="TreeGrafter"/>
</dbReference>
<dbReference type="InterPro" id="IPR003959">
    <property type="entry name" value="ATPase_AAA_core"/>
</dbReference>
<dbReference type="FunFam" id="3.40.50.300:FF:000012">
    <property type="entry name" value="Transitional endoplasmic reticulum ATPase"/>
    <property type="match status" value="1"/>
</dbReference>
<dbReference type="Proteomes" id="UP000663877">
    <property type="component" value="Unassembled WGS sequence"/>
</dbReference>
<dbReference type="GO" id="GO:0016887">
    <property type="term" value="F:ATP hydrolysis activity"/>
    <property type="evidence" value="ECO:0007669"/>
    <property type="project" value="InterPro"/>
</dbReference>
<dbReference type="EMBL" id="CAJNOM010000039">
    <property type="protein sequence ID" value="CAF0886670.1"/>
    <property type="molecule type" value="Genomic_DNA"/>
</dbReference>
<dbReference type="SUPFAM" id="SSF54585">
    <property type="entry name" value="Cdc48 domain 2-like"/>
    <property type="match status" value="1"/>
</dbReference>
<evidence type="ECO:0000259" key="3">
    <source>
        <dbReference type="SMART" id="SM00382"/>
    </source>
</evidence>
<comment type="caution">
    <text evidence="4">The sequence shown here is derived from an EMBL/GenBank/DDBJ whole genome shotgun (WGS) entry which is preliminary data.</text>
</comment>
<dbReference type="OrthoDB" id="27435at2759"/>
<dbReference type="FunFam" id="3.10.330.10:FF:000001">
    <property type="entry name" value="Cell division control 48"/>
    <property type="match status" value="1"/>
</dbReference>
<dbReference type="InterPro" id="IPR003593">
    <property type="entry name" value="AAA+_ATPase"/>
</dbReference>
<dbReference type="PANTHER" id="PTHR23077">
    <property type="entry name" value="AAA-FAMILY ATPASE"/>
    <property type="match status" value="1"/>
</dbReference>
<dbReference type="Gene3D" id="3.40.50.300">
    <property type="entry name" value="P-loop containing nucleotide triphosphate hydrolases"/>
    <property type="match status" value="1"/>
</dbReference>
<accession>A0A813YF61</accession>
<dbReference type="InterPro" id="IPR027417">
    <property type="entry name" value="P-loop_NTPase"/>
</dbReference>
<dbReference type="SMART" id="SM00382">
    <property type="entry name" value="AAA"/>
    <property type="match status" value="1"/>
</dbReference>
<dbReference type="SUPFAM" id="SSF52540">
    <property type="entry name" value="P-loop containing nucleoside triphosphate hydrolases"/>
    <property type="match status" value="1"/>
</dbReference>
<dbReference type="Pfam" id="PF02933">
    <property type="entry name" value="CDC48_2"/>
    <property type="match status" value="1"/>
</dbReference>
<evidence type="ECO:0000313" key="6">
    <source>
        <dbReference type="EMBL" id="CAF1164981.1"/>
    </source>
</evidence>
<dbReference type="Pfam" id="PF17862">
    <property type="entry name" value="AAA_lid_3"/>
    <property type="match status" value="1"/>
</dbReference>
<dbReference type="EMBL" id="CAJNOI010000182">
    <property type="protein sequence ID" value="CAF1164981.1"/>
    <property type="molecule type" value="Genomic_DNA"/>
</dbReference>
<dbReference type="InterPro" id="IPR041569">
    <property type="entry name" value="AAA_lid_3"/>
</dbReference>
<dbReference type="GO" id="GO:0034098">
    <property type="term" value="C:VCP-NPL4-UFD1 AAA ATPase complex"/>
    <property type="evidence" value="ECO:0007669"/>
    <property type="project" value="TreeGrafter"/>
</dbReference>
<dbReference type="GO" id="GO:0005634">
    <property type="term" value="C:nucleus"/>
    <property type="evidence" value="ECO:0007669"/>
    <property type="project" value="TreeGrafter"/>
</dbReference>
<protein>
    <recommendedName>
        <fullName evidence="3">AAA+ ATPase domain-containing protein</fullName>
    </recommendedName>
</protein>
<dbReference type="InterPro" id="IPR050168">
    <property type="entry name" value="AAA_ATPase_domain"/>
</dbReference>
<dbReference type="Gene3D" id="1.10.8.60">
    <property type="match status" value="1"/>
</dbReference>